<dbReference type="PRINTS" id="PR00385">
    <property type="entry name" value="P450"/>
</dbReference>
<keyword evidence="2" id="KW-0479">Metal-binding</keyword>
<dbReference type="Pfam" id="PF00067">
    <property type="entry name" value="p450"/>
    <property type="match status" value="1"/>
</dbReference>
<keyword evidence="4" id="KW-0408">Iron</keyword>
<comment type="caution">
    <text evidence="6">The sequence shown here is derived from an EMBL/GenBank/DDBJ whole genome shotgun (WGS) entry which is preliminary data.</text>
</comment>
<evidence type="ECO:0000313" key="7">
    <source>
        <dbReference type="Proteomes" id="UP001390339"/>
    </source>
</evidence>
<evidence type="ECO:0000256" key="2">
    <source>
        <dbReference type="ARBA" id="ARBA00022723"/>
    </source>
</evidence>
<feature type="transmembrane region" description="Helical" evidence="5">
    <location>
        <begin position="6"/>
        <end position="28"/>
    </location>
</feature>
<dbReference type="InterPro" id="IPR001128">
    <property type="entry name" value="Cyt_P450"/>
</dbReference>
<dbReference type="PANTHER" id="PTHR46300:SF5">
    <property type="entry name" value="CYTOCHROME P450"/>
    <property type="match status" value="1"/>
</dbReference>
<dbReference type="SUPFAM" id="SSF48264">
    <property type="entry name" value="Cytochrome P450"/>
    <property type="match status" value="1"/>
</dbReference>
<dbReference type="InterPro" id="IPR002401">
    <property type="entry name" value="Cyt_P450_E_grp-I"/>
</dbReference>
<keyword evidence="5" id="KW-0812">Transmembrane</keyword>
<gene>
    <name evidence="6" type="ORF">PGQ11_013122</name>
</gene>
<sequence length="492" mass="55866">MIFIPYLFIAELFFWSAAVWLVTVLFTLKSGKPSNSLKGPFPQGPTPWPVIGNLGSFSRLFKDPENELVMLAKKYGGICMLWFGSSPVIIINKAEDAKLLLDKKGSLYSDRPSQNSFRERGWPWRLVTTGVGVQFRFLRRVYHNLLGPQQSVGFRKYQDYESKVMINDLIRAPNQFLAHTERFAISVIFSAVYGVRLARLGHPIMNQFYDLWEDMLNCTLLLNYFPILQRLPKRFQPWLRLASRLRKRESALHQALLRTLKQQVKANKEPVCFGTELIKIQDDEAIDDEKAIDILAMLIGAGADTTSSMLQSFFKVMAMNLDAQHAAQKEIDHVVGTSRLPSWDDEPNLPYLRSLIKEVHRWAPIGSLGIPHATSDDDTHLGCRVPKGTIVFPNLTALSRDPAVYANPDTFRPERFLQDDLHANASASHPDFRKRDHFHYGFGRRLCQGIFVAEASLYIVIARVLWAFDITEEPGAPPLDLGDKIANSILPV</sequence>
<protein>
    <submittedName>
        <fullName evidence="6">Cytochrome P450</fullName>
    </submittedName>
</protein>
<keyword evidence="5" id="KW-0472">Membrane</keyword>
<keyword evidence="5" id="KW-1133">Transmembrane helix</keyword>
<keyword evidence="3" id="KW-0560">Oxidoreductase</keyword>
<dbReference type="PRINTS" id="PR00463">
    <property type="entry name" value="EP450I"/>
</dbReference>
<accession>A0ABR2I6X5</accession>
<evidence type="ECO:0000256" key="5">
    <source>
        <dbReference type="SAM" id="Phobius"/>
    </source>
</evidence>
<dbReference type="Gene3D" id="1.10.630.10">
    <property type="entry name" value="Cytochrome P450"/>
    <property type="match status" value="1"/>
</dbReference>
<proteinExistence type="inferred from homology"/>
<evidence type="ECO:0000256" key="4">
    <source>
        <dbReference type="ARBA" id="ARBA00023004"/>
    </source>
</evidence>
<evidence type="ECO:0000256" key="1">
    <source>
        <dbReference type="ARBA" id="ARBA00010617"/>
    </source>
</evidence>
<dbReference type="PANTHER" id="PTHR46300">
    <property type="entry name" value="P450, PUTATIVE (EUROFUNG)-RELATED-RELATED"/>
    <property type="match status" value="1"/>
</dbReference>
<organism evidence="6 7">
    <name type="scientific">Apiospora arundinis</name>
    <dbReference type="NCBI Taxonomy" id="335852"/>
    <lineage>
        <taxon>Eukaryota</taxon>
        <taxon>Fungi</taxon>
        <taxon>Dikarya</taxon>
        <taxon>Ascomycota</taxon>
        <taxon>Pezizomycotina</taxon>
        <taxon>Sordariomycetes</taxon>
        <taxon>Xylariomycetidae</taxon>
        <taxon>Amphisphaeriales</taxon>
        <taxon>Apiosporaceae</taxon>
        <taxon>Apiospora</taxon>
    </lineage>
</organism>
<keyword evidence="7" id="KW-1185">Reference proteome</keyword>
<dbReference type="InterPro" id="IPR036396">
    <property type="entry name" value="Cyt_P450_sf"/>
</dbReference>
<comment type="similarity">
    <text evidence="1">Belongs to the cytochrome P450 family.</text>
</comment>
<evidence type="ECO:0000256" key="3">
    <source>
        <dbReference type="ARBA" id="ARBA00023002"/>
    </source>
</evidence>
<name>A0ABR2I6X5_9PEZI</name>
<evidence type="ECO:0000313" key="6">
    <source>
        <dbReference type="EMBL" id="KAK8857210.1"/>
    </source>
</evidence>
<dbReference type="Proteomes" id="UP001390339">
    <property type="component" value="Unassembled WGS sequence"/>
</dbReference>
<reference evidence="6 7" key="1">
    <citation type="journal article" date="2024" name="IMA Fungus">
        <title>Apiospora arundinis, a panoply of carbohydrate-active enzymes and secondary metabolites.</title>
        <authorList>
            <person name="Sorensen T."/>
            <person name="Petersen C."/>
            <person name="Muurmann A.T."/>
            <person name="Christiansen J.V."/>
            <person name="Brundto M.L."/>
            <person name="Overgaard C.K."/>
            <person name="Boysen A.T."/>
            <person name="Wollenberg R.D."/>
            <person name="Larsen T.O."/>
            <person name="Sorensen J.L."/>
            <person name="Nielsen K.L."/>
            <person name="Sondergaard T.E."/>
        </authorList>
    </citation>
    <scope>NUCLEOTIDE SEQUENCE [LARGE SCALE GENOMIC DNA]</scope>
    <source>
        <strain evidence="6 7">AAU 773</strain>
    </source>
</reference>
<dbReference type="InterPro" id="IPR050364">
    <property type="entry name" value="Cytochrome_P450_fung"/>
</dbReference>
<dbReference type="CDD" id="cd11065">
    <property type="entry name" value="CYP64-like"/>
    <property type="match status" value="1"/>
</dbReference>
<dbReference type="EMBL" id="JAPCWZ010000007">
    <property type="protein sequence ID" value="KAK8857210.1"/>
    <property type="molecule type" value="Genomic_DNA"/>
</dbReference>